<feature type="compositionally biased region" description="Basic and acidic residues" evidence="1">
    <location>
        <begin position="121"/>
        <end position="144"/>
    </location>
</feature>
<dbReference type="AlphaFoldDB" id="A0AAN8FTV8"/>
<keyword evidence="3" id="KW-1185">Reference proteome</keyword>
<evidence type="ECO:0000256" key="1">
    <source>
        <dbReference type="SAM" id="MobiDB-lite"/>
    </source>
</evidence>
<reference evidence="2 3" key="1">
    <citation type="submission" date="2019-10" db="EMBL/GenBank/DDBJ databases">
        <title>Assembly and Annotation for the nematode Trichostrongylus colubriformis.</title>
        <authorList>
            <person name="Martin J."/>
        </authorList>
    </citation>
    <scope>NUCLEOTIDE SEQUENCE [LARGE SCALE GENOMIC DNA]</scope>
    <source>
        <strain evidence="2">G859</strain>
        <tissue evidence="2">Whole worm</tissue>
    </source>
</reference>
<gene>
    <name evidence="2" type="ORF">GCK32_017200</name>
</gene>
<evidence type="ECO:0000313" key="3">
    <source>
        <dbReference type="Proteomes" id="UP001331761"/>
    </source>
</evidence>
<protein>
    <submittedName>
        <fullName evidence="2">Uncharacterized protein</fullName>
    </submittedName>
</protein>
<comment type="caution">
    <text evidence="2">The sequence shown here is derived from an EMBL/GenBank/DDBJ whole genome shotgun (WGS) entry which is preliminary data.</text>
</comment>
<organism evidence="2 3">
    <name type="scientific">Trichostrongylus colubriformis</name>
    <name type="common">Black scour worm</name>
    <dbReference type="NCBI Taxonomy" id="6319"/>
    <lineage>
        <taxon>Eukaryota</taxon>
        <taxon>Metazoa</taxon>
        <taxon>Ecdysozoa</taxon>
        <taxon>Nematoda</taxon>
        <taxon>Chromadorea</taxon>
        <taxon>Rhabditida</taxon>
        <taxon>Rhabditina</taxon>
        <taxon>Rhabditomorpha</taxon>
        <taxon>Strongyloidea</taxon>
        <taxon>Trichostrongylidae</taxon>
        <taxon>Trichostrongylus</taxon>
    </lineage>
</organism>
<sequence>MDQAAEAGRICHDSAREGYRSSGHGIAVGHAGAVGRICDSAREGRRLSCHGAMRGIDYRDAECDRASYRNFAYERDMGRVAPLEGFDQLETCEQRRHVCEDEDYDVVERDVKRTHTSRFVQETRHVDDDDRSSTGERFREEDVQHAYYSQSVPV</sequence>
<feature type="region of interest" description="Disordered" evidence="1">
    <location>
        <begin position="120"/>
        <end position="154"/>
    </location>
</feature>
<name>A0AAN8FTV8_TRICO</name>
<evidence type="ECO:0000313" key="2">
    <source>
        <dbReference type="EMBL" id="KAK5984502.1"/>
    </source>
</evidence>
<dbReference type="Proteomes" id="UP001331761">
    <property type="component" value="Unassembled WGS sequence"/>
</dbReference>
<accession>A0AAN8FTV8</accession>
<proteinExistence type="predicted"/>
<dbReference type="EMBL" id="WIXE01002811">
    <property type="protein sequence ID" value="KAK5984502.1"/>
    <property type="molecule type" value="Genomic_DNA"/>
</dbReference>